<gene>
    <name evidence="1" type="ORF">XELAEV_18008356mg</name>
</gene>
<organism evidence="1 2">
    <name type="scientific">Xenopus laevis</name>
    <name type="common">African clawed frog</name>
    <dbReference type="NCBI Taxonomy" id="8355"/>
    <lineage>
        <taxon>Eukaryota</taxon>
        <taxon>Metazoa</taxon>
        <taxon>Chordata</taxon>
        <taxon>Craniata</taxon>
        <taxon>Vertebrata</taxon>
        <taxon>Euteleostomi</taxon>
        <taxon>Amphibia</taxon>
        <taxon>Batrachia</taxon>
        <taxon>Anura</taxon>
        <taxon>Pipoidea</taxon>
        <taxon>Pipidae</taxon>
        <taxon>Xenopodinae</taxon>
        <taxon>Xenopus</taxon>
        <taxon>Xenopus</taxon>
    </lineage>
</organism>
<name>A0A974E346_XENLA</name>
<protein>
    <submittedName>
        <fullName evidence="1">Uncharacterized protein</fullName>
    </submittedName>
</protein>
<dbReference type="AlphaFoldDB" id="A0A974E346"/>
<reference evidence="2" key="1">
    <citation type="journal article" date="2016" name="Nature">
        <title>Genome evolution in the allotetraploid frog Xenopus laevis.</title>
        <authorList>
            <person name="Session A.M."/>
            <person name="Uno Y."/>
            <person name="Kwon T."/>
            <person name="Chapman J.A."/>
            <person name="Toyoda A."/>
            <person name="Takahashi S."/>
            <person name="Fukui A."/>
            <person name="Hikosaka A."/>
            <person name="Suzuki A."/>
            <person name="Kondo M."/>
            <person name="van Heeringen S.J."/>
            <person name="Quigley I."/>
            <person name="Heinz S."/>
            <person name="Ogino H."/>
            <person name="Ochi H."/>
            <person name="Hellsten U."/>
            <person name="Lyons J.B."/>
            <person name="Simakov O."/>
            <person name="Putnam N."/>
            <person name="Stites J."/>
            <person name="Kuroki Y."/>
            <person name="Tanaka T."/>
            <person name="Michiue T."/>
            <person name="Watanabe M."/>
            <person name="Bogdanovic O."/>
            <person name="Lister R."/>
            <person name="Georgiou G."/>
            <person name="Paranjpe S.S."/>
            <person name="van Kruijsbergen I."/>
            <person name="Shu S."/>
            <person name="Carlson J."/>
            <person name="Kinoshita T."/>
            <person name="Ohta Y."/>
            <person name="Mawaribuchi S."/>
            <person name="Jenkins J."/>
            <person name="Grimwood J."/>
            <person name="Schmutz J."/>
            <person name="Mitros T."/>
            <person name="Mozaffari S.V."/>
            <person name="Suzuki Y."/>
            <person name="Haramoto Y."/>
            <person name="Yamamoto T.S."/>
            <person name="Takagi C."/>
            <person name="Heald R."/>
            <person name="Miller K."/>
            <person name="Haudenschild C."/>
            <person name="Kitzman J."/>
            <person name="Nakayama T."/>
            <person name="Izutsu Y."/>
            <person name="Robert J."/>
            <person name="Fortriede J."/>
            <person name="Burns K."/>
            <person name="Lotay V."/>
            <person name="Karimi K."/>
            <person name="Yasuoka Y."/>
            <person name="Dichmann D.S."/>
            <person name="Flajnik M.F."/>
            <person name="Houston D.W."/>
            <person name="Shendure J."/>
            <person name="DuPasquier L."/>
            <person name="Vize P.D."/>
            <person name="Zorn A.M."/>
            <person name="Ito M."/>
            <person name="Marcotte E.M."/>
            <person name="Wallingford J.B."/>
            <person name="Ito Y."/>
            <person name="Asashima M."/>
            <person name="Ueno N."/>
            <person name="Matsuda Y."/>
            <person name="Veenstra G.J."/>
            <person name="Fujiyama A."/>
            <person name="Harland R.M."/>
            <person name="Taira M."/>
            <person name="Rokhsar D.S."/>
        </authorList>
    </citation>
    <scope>NUCLEOTIDE SEQUENCE [LARGE SCALE GENOMIC DNA]</scope>
    <source>
        <strain evidence="2">J</strain>
    </source>
</reference>
<evidence type="ECO:0000313" key="1">
    <source>
        <dbReference type="EMBL" id="OCU02594.1"/>
    </source>
</evidence>
<sequence length="50" mass="6183">MFTKHFLLTAKFPLCLFLDSCRFWLQIYKFISWKSRPWLHTAIVKSEQLY</sequence>
<evidence type="ECO:0000313" key="2">
    <source>
        <dbReference type="Proteomes" id="UP000694892"/>
    </source>
</evidence>
<dbReference type="EMBL" id="CM004466">
    <property type="protein sequence ID" value="OCU02594.1"/>
    <property type="molecule type" value="Genomic_DNA"/>
</dbReference>
<proteinExistence type="predicted"/>
<dbReference type="Proteomes" id="UP000694892">
    <property type="component" value="Chromosome 1L"/>
</dbReference>
<accession>A0A974E346</accession>